<dbReference type="RefSeq" id="XP_001459471.1">
    <property type="nucleotide sequence ID" value="XM_001459434.1"/>
</dbReference>
<dbReference type="AlphaFoldDB" id="A0E9V7"/>
<accession>A0E9V7</accession>
<reference evidence="1 2" key="1">
    <citation type="journal article" date="2006" name="Nature">
        <title>Global trends of whole-genome duplications revealed by the ciliate Paramecium tetraurelia.</title>
        <authorList>
            <consortium name="Genoscope"/>
            <person name="Aury J.-M."/>
            <person name="Jaillon O."/>
            <person name="Duret L."/>
            <person name="Noel B."/>
            <person name="Jubin C."/>
            <person name="Porcel B.M."/>
            <person name="Segurens B."/>
            <person name="Daubin V."/>
            <person name="Anthouard V."/>
            <person name="Aiach N."/>
            <person name="Arnaiz O."/>
            <person name="Billaut A."/>
            <person name="Beisson J."/>
            <person name="Blanc I."/>
            <person name="Bouhouche K."/>
            <person name="Camara F."/>
            <person name="Duharcourt S."/>
            <person name="Guigo R."/>
            <person name="Gogendeau D."/>
            <person name="Katinka M."/>
            <person name="Keller A.-M."/>
            <person name="Kissmehl R."/>
            <person name="Klotz C."/>
            <person name="Koll F."/>
            <person name="Le Moue A."/>
            <person name="Lepere C."/>
            <person name="Malinsky S."/>
            <person name="Nowacki M."/>
            <person name="Nowak J.K."/>
            <person name="Plattner H."/>
            <person name="Poulain J."/>
            <person name="Ruiz F."/>
            <person name="Serrano V."/>
            <person name="Zagulski M."/>
            <person name="Dessen P."/>
            <person name="Betermier M."/>
            <person name="Weissenbach J."/>
            <person name="Scarpelli C."/>
            <person name="Schachter V."/>
            <person name="Sperling L."/>
            <person name="Meyer E."/>
            <person name="Cohen J."/>
            <person name="Wincker P."/>
        </authorList>
    </citation>
    <scope>NUCLEOTIDE SEQUENCE [LARGE SCALE GENOMIC DNA]</scope>
    <source>
        <strain evidence="1 2">Stock d4-2</strain>
    </source>
</reference>
<dbReference type="EMBL" id="CT868666">
    <property type="protein sequence ID" value="CAK92074.1"/>
    <property type="molecule type" value="Genomic_DNA"/>
</dbReference>
<dbReference type="HOGENOM" id="CLU_1614006_0_0_1"/>
<dbReference type="GeneID" id="5045256"/>
<evidence type="ECO:0000313" key="1">
    <source>
        <dbReference type="EMBL" id="CAK92074.1"/>
    </source>
</evidence>
<keyword evidence="2" id="KW-1185">Reference proteome</keyword>
<dbReference type="Proteomes" id="UP000000600">
    <property type="component" value="Unassembled WGS sequence"/>
</dbReference>
<sequence length="165" mass="19635">MQKLGQRQVNELNEDQKIPKMKRVKKRFRHSQFQLTTNPKEGQIGASTLMQSNASQIDRKLQAEIAYNGQQTYAISLQKLQNKDHQKLDHNYLRKLLYFLLCNEIDKIKAFASCLQEELYIDYSLMAQNTLSVIQKYQIKFQTRIQIWLTIYYQSFIQQCSLNYN</sequence>
<organism evidence="1 2">
    <name type="scientific">Paramecium tetraurelia</name>
    <dbReference type="NCBI Taxonomy" id="5888"/>
    <lineage>
        <taxon>Eukaryota</taxon>
        <taxon>Sar</taxon>
        <taxon>Alveolata</taxon>
        <taxon>Ciliophora</taxon>
        <taxon>Intramacronucleata</taxon>
        <taxon>Oligohymenophorea</taxon>
        <taxon>Peniculida</taxon>
        <taxon>Parameciidae</taxon>
        <taxon>Paramecium</taxon>
    </lineage>
</organism>
<dbReference type="InParanoid" id="A0E9V7"/>
<protein>
    <submittedName>
        <fullName evidence="1">Uncharacterized protein</fullName>
    </submittedName>
</protein>
<evidence type="ECO:0000313" key="2">
    <source>
        <dbReference type="Proteomes" id="UP000000600"/>
    </source>
</evidence>
<name>A0E9V7_PARTE</name>
<dbReference type="KEGG" id="ptm:GSPATT00024805001"/>
<proteinExistence type="predicted"/>
<gene>
    <name evidence="1" type="ORF">GSPATT00024805001</name>
</gene>